<evidence type="ECO:0000259" key="4">
    <source>
        <dbReference type="PROSITE" id="PS50893"/>
    </source>
</evidence>
<evidence type="ECO:0000313" key="5">
    <source>
        <dbReference type="EMBL" id="OHA18076.1"/>
    </source>
</evidence>
<dbReference type="Gene3D" id="3.40.50.300">
    <property type="entry name" value="P-loop containing nucleotide triphosphate hydrolases"/>
    <property type="match status" value="1"/>
</dbReference>
<dbReference type="GO" id="GO:0005524">
    <property type="term" value="F:ATP binding"/>
    <property type="evidence" value="ECO:0007669"/>
    <property type="project" value="UniProtKB-KW"/>
</dbReference>
<dbReference type="GO" id="GO:0005886">
    <property type="term" value="C:plasma membrane"/>
    <property type="evidence" value="ECO:0007669"/>
    <property type="project" value="TreeGrafter"/>
</dbReference>
<dbReference type="CDD" id="cd03219">
    <property type="entry name" value="ABC_Mj1267_LivG_branched"/>
    <property type="match status" value="1"/>
</dbReference>
<feature type="domain" description="ABC transporter" evidence="4">
    <location>
        <begin position="4"/>
        <end position="243"/>
    </location>
</feature>
<keyword evidence="2" id="KW-0547">Nucleotide-binding</keyword>
<proteinExistence type="predicted"/>
<comment type="caution">
    <text evidence="5">The sequence shown here is derived from an EMBL/GenBank/DDBJ whole genome shotgun (WGS) entry which is preliminary data.</text>
</comment>
<evidence type="ECO:0000256" key="3">
    <source>
        <dbReference type="ARBA" id="ARBA00022840"/>
    </source>
</evidence>
<dbReference type="STRING" id="1802301.A2664_00030"/>
<dbReference type="SMART" id="SM00382">
    <property type="entry name" value="AAA"/>
    <property type="match status" value="1"/>
</dbReference>
<dbReference type="InterPro" id="IPR051120">
    <property type="entry name" value="ABC_AA/LPS_Transport"/>
</dbReference>
<dbReference type="AlphaFoldDB" id="A0A1G2M2G0"/>
<dbReference type="InterPro" id="IPR027417">
    <property type="entry name" value="P-loop_NTPase"/>
</dbReference>
<dbReference type="Proteomes" id="UP000178873">
    <property type="component" value="Unassembled WGS sequence"/>
</dbReference>
<dbReference type="InterPro" id="IPR032823">
    <property type="entry name" value="BCA_ABC_TP_C"/>
</dbReference>
<dbReference type="Pfam" id="PF00005">
    <property type="entry name" value="ABC_tran"/>
    <property type="match status" value="1"/>
</dbReference>
<dbReference type="PROSITE" id="PS50893">
    <property type="entry name" value="ABC_TRANSPORTER_2"/>
    <property type="match status" value="1"/>
</dbReference>
<dbReference type="InterPro" id="IPR017871">
    <property type="entry name" value="ABC_transporter-like_CS"/>
</dbReference>
<dbReference type="InterPro" id="IPR003439">
    <property type="entry name" value="ABC_transporter-like_ATP-bd"/>
</dbReference>
<keyword evidence="1" id="KW-0813">Transport</keyword>
<gene>
    <name evidence="5" type="ORF">A2664_00030</name>
</gene>
<evidence type="ECO:0000256" key="2">
    <source>
        <dbReference type="ARBA" id="ARBA00022741"/>
    </source>
</evidence>
<dbReference type="InterPro" id="IPR003593">
    <property type="entry name" value="AAA+_ATPase"/>
</dbReference>
<dbReference type="PROSITE" id="PS00211">
    <property type="entry name" value="ABC_TRANSPORTER_1"/>
    <property type="match status" value="1"/>
</dbReference>
<protein>
    <recommendedName>
        <fullName evidence="4">ABC transporter domain-containing protein</fullName>
    </recommendedName>
</protein>
<evidence type="ECO:0000256" key="1">
    <source>
        <dbReference type="ARBA" id="ARBA00022448"/>
    </source>
</evidence>
<dbReference type="Pfam" id="PF12399">
    <property type="entry name" value="BCA_ABC_TP_C"/>
    <property type="match status" value="1"/>
</dbReference>
<dbReference type="PANTHER" id="PTHR45772">
    <property type="entry name" value="CONSERVED COMPONENT OF ABC TRANSPORTER FOR NATURAL AMINO ACIDS-RELATED"/>
    <property type="match status" value="1"/>
</dbReference>
<keyword evidence="3" id="KW-0067">ATP-binding</keyword>
<dbReference type="EMBL" id="MHRF01000008">
    <property type="protein sequence ID" value="OHA18076.1"/>
    <property type="molecule type" value="Genomic_DNA"/>
</dbReference>
<dbReference type="SUPFAM" id="SSF52540">
    <property type="entry name" value="P-loop containing nucleoside triphosphate hydrolases"/>
    <property type="match status" value="1"/>
</dbReference>
<accession>A0A1G2M2G0</accession>
<dbReference type="GO" id="GO:0016887">
    <property type="term" value="F:ATP hydrolysis activity"/>
    <property type="evidence" value="ECO:0007669"/>
    <property type="project" value="InterPro"/>
</dbReference>
<name>A0A1G2M2G0_9BACT</name>
<reference evidence="5 6" key="1">
    <citation type="journal article" date="2016" name="Nat. Commun.">
        <title>Thousands of microbial genomes shed light on interconnected biogeochemical processes in an aquifer system.</title>
        <authorList>
            <person name="Anantharaman K."/>
            <person name="Brown C.T."/>
            <person name="Hug L.A."/>
            <person name="Sharon I."/>
            <person name="Castelle C.J."/>
            <person name="Probst A.J."/>
            <person name="Thomas B.C."/>
            <person name="Singh A."/>
            <person name="Wilkins M.J."/>
            <person name="Karaoz U."/>
            <person name="Brodie E.L."/>
            <person name="Williams K.H."/>
            <person name="Hubbard S.S."/>
            <person name="Banfield J.F."/>
        </authorList>
    </citation>
    <scope>NUCLEOTIDE SEQUENCE [LARGE SCALE GENOMIC DNA]</scope>
</reference>
<sequence length="243" mass="26762">MPILSTQKLVKSFGGVHAVDHVDLAFHGGKITALVGPNGSGKTTFINTVTGILPMDGGEIHVGGVVMRRMNPADVAAYGITRTFQNARLIQQISVLDNILVVLTERNVWGALFERHTALHLEKAGNILKKVGLWEKRNENAENLSYGQRKLLEIARAVSMRANIYLFDEPFAGLFPETIEVISDILRTLRDKAASVVLVEHNMNLVRELADYCYVLDGGKVIAEGTPDYVLKQPQVIEAYLGK</sequence>
<evidence type="ECO:0000313" key="6">
    <source>
        <dbReference type="Proteomes" id="UP000178873"/>
    </source>
</evidence>
<organism evidence="5 6">
    <name type="scientific">Candidatus Taylorbacteria bacterium RIFCSPHIGHO2_01_FULL_46_22b</name>
    <dbReference type="NCBI Taxonomy" id="1802301"/>
    <lineage>
        <taxon>Bacteria</taxon>
        <taxon>Candidatus Tayloriibacteriota</taxon>
    </lineage>
</organism>